<dbReference type="GO" id="GO:0005739">
    <property type="term" value="C:mitochondrion"/>
    <property type="evidence" value="ECO:0007669"/>
    <property type="project" value="InterPro"/>
</dbReference>
<dbReference type="PANTHER" id="PTHR14700">
    <property type="entry name" value="PENTATRICOPEPTIDE REPEAT-CONTAINING PROTEIN 2, MITOCHONDRIAL"/>
    <property type="match status" value="1"/>
</dbReference>
<accession>A0A8B6YUC1</accession>
<reference evidence="3" key="2">
    <citation type="submission" date="2025-04" db="UniProtKB">
        <authorList>
            <consortium name="RefSeq"/>
        </authorList>
    </citation>
    <scope>IDENTIFICATION</scope>
    <source>
        <strain evidence="3">DH4</strain>
        <tissue evidence="3">Whole body</tissue>
    </source>
</reference>
<dbReference type="GO" id="GO:0050684">
    <property type="term" value="P:regulation of mRNA processing"/>
    <property type="evidence" value="ECO:0007669"/>
    <property type="project" value="InterPro"/>
</dbReference>
<evidence type="ECO:0000313" key="1">
    <source>
        <dbReference type="EnsemblMetazoa" id="XP_006560291"/>
    </source>
</evidence>
<evidence type="ECO:0000313" key="3">
    <source>
        <dbReference type="RefSeq" id="XP_006560291.2"/>
    </source>
</evidence>
<evidence type="ECO:0000313" key="2">
    <source>
        <dbReference type="Proteomes" id="UP000005203"/>
    </source>
</evidence>
<gene>
    <name evidence="3" type="primary">LOC552071</name>
</gene>
<proteinExistence type="predicted"/>
<reference evidence="1" key="1">
    <citation type="submission" date="2021-01" db="UniProtKB">
        <authorList>
            <consortium name="EnsemblMetazoa"/>
        </authorList>
    </citation>
    <scope>IDENTIFICATION</scope>
    <source>
        <strain evidence="1">DH4</strain>
    </source>
</reference>
<dbReference type="GO" id="GO:0003723">
    <property type="term" value="F:RNA binding"/>
    <property type="evidence" value="ECO:0007669"/>
    <property type="project" value="TreeGrafter"/>
</dbReference>
<dbReference type="AlphaFoldDB" id="A0A7M7GLW3"/>
<dbReference type="PANTHER" id="PTHR14700:SF0">
    <property type="entry name" value="PENTATRICOPEPTIDE REPEAT-CONTAINING PROTEIN 2, MITOCHONDRIAL"/>
    <property type="match status" value="1"/>
</dbReference>
<sequence length="376" mass="44673">MAINIRGLFNLSILQTKNIFFKSNFLKVGIRCLYTEQDLGVTTYENSRFVFRNQFMTIENTFRERMKEICEKEDGIIFTEDLKAMIHLAQANDQDMFLLNNMLKKYIQKHEHNQIGSFVFGPIVMRMFYHLNQPKYALEAFDNEYLKSSFNYRSSFRTLMCLLYKNSMFKEMKDVYNKVLNSSGVNFIGTNSVLIYAACLKENTPEALEFALNIWKKQYDIIKPSGRSYALISYLAIKNNASEIALDILSTIQRDKVMSIRSLKILAYMNMERYLQIIPILKEVVESNVIQQKYLIFADVIYELEEKLKTLDLEESIPLLDLIKEAKRLEFIQTTMTLEEFLLRPMMVRRRLSRYQDRRDRNEEQMYTRNELQNYL</sequence>
<dbReference type="OrthoDB" id="6073372at2759"/>
<organism evidence="1">
    <name type="scientific">Apis mellifera</name>
    <name type="common">Honeybee</name>
    <dbReference type="NCBI Taxonomy" id="7460"/>
    <lineage>
        <taxon>Eukaryota</taxon>
        <taxon>Metazoa</taxon>
        <taxon>Ecdysozoa</taxon>
        <taxon>Arthropoda</taxon>
        <taxon>Hexapoda</taxon>
        <taxon>Insecta</taxon>
        <taxon>Pterygota</taxon>
        <taxon>Neoptera</taxon>
        <taxon>Endopterygota</taxon>
        <taxon>Hymenoptera</taxon>
        <taxon>Apocrita</taxon>
        <taxon>Aculeata</taxon>
        <taxon>Apoidea</taxon>
        <taxon>Anthophila</taxon>
        <taxon>Apidae</taxon>
        <taxon>Apis</taxon>
    </lineage>
</organism>
<dbReference type="GeneID" id="552071"/>
<accession>A0A7M7GLW3</accession>
<dbReference type="EnsemblMetazoa" id="XM_006560228">
    <property type="protein sequence ID" value="XP_006560291"/>
    <property type="gene ID" value="LOC552071"/>
</dbReference>
<dbReference type="InterPro" id="IPR034629">
    <property type="entry name" value="PTCD2"/>
</dbReference>
<dbReference type="RefSeq" id="XP_006560291.2">
    <property type="nucleotide sequence ID" value="XM_006560228.3"/>
</dbReference>
<dbReference type="GO" id="GO:0007005">
    <property type="term" value="P:mitochondrion organization"/>
    <property type="evidence" value="ECO:0007669"/>
    <property type="project" value="TreeGrafter"/>
</dbReference>
<keyword evidence="2" id="KW-1185">Reference proteome</keyword>
<name>A0A7M7GLW3_APIME</name>
<dbReference type="KEGG" id="ame:552071"/>
<dbReference type="Proteomes" id="UP000005203">
    <property type="component" value="Linkage group LG14"/>
</dbReference>
<protein>
    <submittedName>
        <fullName evidence="3">Pentatricopeptide repeat-containing protein 2, mitochondrial</fullName>
    </submittedName>
</protein>